<dbReference type="Proteomes" id="UP001165060">
    <property type="component" value="Unassembled WGS sequence"/>
</dbReference>
<reference evidence="2 3" key="1">
    <citation type="journal article" date="2023" name="Commun. Biol.">
        <title>Genome analysis of Parmales, the sister group of diatoms, reveals the evolutionary specialization of diatoms from phago-mixotrophs to photoautotrophs.</title>
        <authorList>
            <person name="Ban H."/>
            <person name="Sato S."/>
            <person name="Yoshikawa S."/>
            <person name="Yamada K."/>
            <person name="Nakamura Y."/>
            <person name="Ichinomiya M."/>
            <person name="Sato N."/>
            <person name="Blanc-Mathieu R."/>
            <person name="Endo H."/>
            <person name="Kuwata A."/>
            <person name="Ogata H."/>
        </authorList>
    </citation>
    <scope>NUCLEOTIDE SEQUENCE [LARGE SCALE GENOMIC DNA]</scope>
</reference>
<name>A0ABQ6N948_9STRA</name>
<evidence type="ECO:0000313" key="3">
    <source>
        <dbReference type="Proteomes" id="UP001165060"/>
    </source>
</evidence>
<keyword evidence="1" id="KW-0812">Transmembrane</keyword>
<keyword evidence="1" id="KW-1133">Transmembrane helix</keyword>
<comment type="caution">
    <text evidence="2">The sequence shown here is derived from an EMBL/GenBank/DDBJ whole genome shotgun (WGS) entry which is preliminary data.</text>
</comment>
<accession>A0ABQ6N948</accession>
<evidence type="ECO:0000256" key="1">
    <source>
        <dbReference type="SAM" id="Phobius"/>
    </source>
</evidence>
<feature type="transmembrane region" description="Helical" evidence="1">
    <location>
        <begin position="93"/>
        <end position="112"/>
    </location>
</feature>
<keyword evidence="3" id="KW-1185">Reference proteome</keyword>
<organism evidence="2 3">
    <name type="scientific">Tetraparma gracilis</name>
    <dbReference type="NCBI Taxonomy" id="2962635"/>
    <lineage>
        <taxon>Eukaryota</taxon>
        <taxon>Sar</taxon>
        <taxon>Stramenopiles</taxon>
        <taxon>Ochrophyta</taxon>
        <taxon>Bolidophyceae</taxon>
        <taxon>Parmales</taxon>
        <taxon>Triparmaceae</taxon>
        <taxon>Tetraparma</taxon>
    </lineage>
</organism>
<dbReference type="SUPFAM" id="SSF160574">
    <property type="entry name" value="BT0923-like"/>
    <property type="match status" value="1"/>
</dbReference>
<dbReference type="EMBL" id="BRYB01006546">
    <property type="protein sequence ID" value="GMI51441.1"/>
    <property type="molecule type" value="Genomic_DNA"/>
</dbReference>
<evidence type="ECO:0000313" key="2">
    <source>
        <dbReference type="EMBL" id="GMI51441.1"/>
    </source>
</evidence>
<sequence length="130" mass="13772">MGIIGGGTLVKSLTEDEGEVNLSTVPDVVIAAVEAAKPGAIITGAELETEAGVEMYEITAEQDGLEYEIDVTPEGEVLEVIVDDDSDDERMLAFGYTLVVVCPLALVLIAVFRKKLLPADDAEMPPHDAL</sequence>
<evidence type="ECO:0008006" key="4">
    <source>
        <dbReference type="Google" id="ProtNLM"/>
    </source>
</evidence>
<protein>
    <recommendedName>
        <fullName evidence="4">PepSY domain-containing protein</fullName>
    </recommendedName>
</protein>
<proteinExistence type="predicted"/>
<gene>
    <name evidence="2" type="ORF">TeGR_g13873</name>
</gene>
<dbReference type="Gene3D" id="3.10.450.40">
    <property type="match status" value="1"/>
</dbReference>
<keyword evidence="1" id="KW-0472">Membrane</keyword>